<evidence type="ECO:0000256" key="6">
    <source>
        <dbReference type="SAM" id="Coils"/>
    </source>
</evidence>
<evidence type="ECO:0000313" key="9">
    <source>
        <dbReference type="Proteomes" id="UP000188354"/>
    </source>
</evidence>
<keyword evidence="4" id="KW-0804">Transcription</keyword>
<keyword evidence="9" id="KW-1185">Reference proteome</keyword>
<protein>
    <recommendedName>
        <fullName evidence="7">MADS-box domain-containing protein</fullName>
    </recommendedName>
</protein>
<evidence type="ECO:0000259" key="7">
    <source>
        <dbReference type="PROSITE" id="PS50066"/>
    </source>
</evidence>
<proteinExistence type="predicted"/>
<dbReference type="PROSITE" id="PS50066">
    <property type="entry name" value="MADS_BOX_2"/>
    <property type="match status" value="1"/>
</dbReference>
<evidence type="ECO:0000313" key="8">
    <source>
        <dbReference type="EMBL" id="OIW11793.1"/>
    </source>
</evidence>
<evidence type="ECO:0000256" key="5">
    <source>
        <dbReference type="ARBA" id="ARBA00023242"/>
    </source>
</evidence>
<dbReference type="GO" id="GO:0005634">
    <property type="term" value="C:nucleus"/>
    <property type="evidence" value="ECO:0007669"/>
    <property type="project" value="UniProtKB-SubCell"/>
</dbReference>
<keyword evidence="2" id="KW-0805">Transcription regulation</keyword>
<dbReference type="InterPro" id="IPR002100">
    <property type="entry name" value="TF_MADSbox"/>
</dbReference>
<dbReference type="Pfam" id="PF00319">
    <property type="entry name" value="SRF-TF"/>
    <property type="match status" value="1"/>
</dbReference>
<dbReference type="EMBL" id="CM007365">
    <property type="protein sequence ID" value="OIW11793.1"/>
    <property type="molecule type" value="Genomic_DNA"/>
</dbReference>
<sequence>MFQLLAYISLVPYLIPSQYLASGKEETMSHRKIEMKLMENKSSRLVTFSKRKSGLFKKAMELSILCGVEVVVLLFSVGGKAYSFGHPSIEAVTKKFLHQGEGSHVSHGESSNDDGNIGKLSHQLQELKDQIQVEKDKKKELDKALSKYKFINGKLPIDNLSFEELVEFKASLVEAQDNMPASNDELEVASSLLLFRENRMYETGI</sequence>
<evidence type="ECO:0000256" key="4">
    <source>
        <dbReference type="ARBA" id="ARBA00023163"/>
    </source>
</evidence>
<dbReference type="GO" id="GO:0000978">
    <property type="term" value="F:RNA polymerase II cis-regulatory region sequence-specific DNA binding"/>
    <property type="evidence" value="ECO:0007669"/>
    <property type="project" value="TreeGrafter"/>
</dbReference>
<comment type="subcellular location">
    <subcellularLocation>
        <location evidence="1">Nucleus</location>
    </subcellularLocation>
</comment>
<dbReference type="PANTHER" id="PTHR11945">
    <property type="entry name" value="MADS BOX PROTEIN"/>
    <property type="match status" value="1"/>
</dbReference>
<dbReference type="Gene3D" id="3.40.1810.10">
    <property type="entry name" value="Transcription factor, MADS-box"/>
    <property type="match status" value="1"/>
</dbReference>
<dbReference type="Gramene" id="OIW11793">
    <property type="protein sequence ID" value="OIW11793"/>
    <property type="gene ID" value="TanjilG_31195"/>
</dbReference>
<keyword evidence="6" id="KW-0175">Coiled coil</keyword>
<reference evidence="8 9" key="1">
    <citation type="journal article" date="2017" name="Plant Biotechnol. J.">
        <title>A comprehensive draft genome sequence for lupin (Lupinus angustifolius), an emerging health food: insights into plant-microbe interactions and legume evolution.</title>
        <authorList>
            <person name="Hane J.K."/>
            <person name="Ming Y."/>
            <person name="Kamphuis L.G."/>
            <person name="Nelson M.N."/>
            <person name="Garg G."/>
            <person name="Atkins C.A."/>
            <person name="Bayer P.E."/>
            <person name="Bravo A."/>
            <person name="Bringans S."/>
            <person name="Cannon S."/>
            <person name="Edwards D."/>
            <person name="Foley R."/>
            <person name="Gao L.L."/>
            <person name="Harrison M.J."/>
            <person name="Huang W."/>
            <person name="Hurgobin B."/>
            <person name="Li S."/>
            <person name="Liu C.W."/>
            <person name="McGrath A."/>
            <person name="Morahan G."/>
            <person name="Murray J."/>
            <person name="Weller J."/>
            <person name="Jian J."/>
            <person name="Singh K.B."/>
        </authorList>
    </citation>
    <scope>NUCLEOTIDE SEQUENCE [LARGE SCALE GENOMIC DNA]</scope>
    <source>
        <strain evidence="9">cv. Tanjil</strain>
        <tissue evidence="8">Whole plant</tissue>
    </source>
</reference>
<evidence type="ECO:0000256" key="1">
    <source>
        <dbReference type="ARBA" id="ARBA00004123"/>
    </source>
</evidence>
<dbReference type="AlphaFoldDB" id="A0A1J7IAD1"/>
<name>A0A1J7IAD1_LUPAN</name>
<dbReference type="SMART" id="SM00432">
    <property type="entry name" value="MADS"/>
    <property type="match status" value="1"/>
</dbReference>
<feature type="coiled-coil region" evidence="6">
    <location>
        <begin position="117"/>
        <end position="144"/>
    </location>
</feature>
<keyword evidence="5" id="KW-0539">Nucleus</keyword>
<dbReference type="SUPFAM" id="SSF55455">
    <property type="entry name" value="SRF-like"/>
    <property type="match status" value="1"/>
</dbReference>
<evidence type="ECO:0000256" key="3">
    <source>
        <dbReference type="ARBA" id="ARBA00023125"/>
    </source>
</evidence>
<feature type="domain" description="MADS-box" evidence="7">
    <location>
        <begin position="28"/>
        <end position="88"/>
    </location>
</feature>
<dbReference type="GO" id="GO:0046983">
    <property type="term" value="F:protein dimerization activity"/>
    <property type="evidence" value="ECO:0007669"/>
    <property type="project" value="InterPro"/>
</dbReference>
<dbReference type="OMA" id="HRACTIQ"/>
<dbReference type="PRINTS" id="PR00404">
    <property type="entry name" value="MADSDOMAIN"/>
</dbReference>
<accession>A0A1J7IAD1</accession>
<dbReference type="FunFam" id="3.40.1810.10:FF:000006">
    <property type="entry name" value="Agamous-like MADS-box protein AGL62"/>
    <property type="match status" value="1"/>
</dbReference>
<dbReference type="PANTHER" id="PTHR11945:SF229">
    <property type="entry name" value="AGAMOUS-LIKE 55-RELATED"/>
    <property type="match status" value="1"/>
</dbReference>
<evidence type="ECO:0000256" key="2">
    <source>
        <dbReference type="ARBA" id="ARBA00023015"/>
    </source>
</evidence>
<organism evidence="8 9">
    <name type="scientific">Lupinus angustifolius</name>
    <name type="common">Narrow-leaved blue lupine</name>
    <dbReference type="NCBI Taxonomy" id="3871"/>
    <lineage>
        <taxon>Eukaryota</taxon>
        <taxon>Viridiplantae</taxon>
        <taxon>Streptophyta</taxon>
        <taxon>Embryophyta</taxon>
        <taxon>Tracheophyta</taxon>
        <taxon>Spermatophyta</taxon>
        <taxon>Magnoliopsida</taxon>
        <taxon>eudicotyledons</taxon>
        <taxon>Gunneridae</taxon>
        <taxon>Pentapetalae</taxon>
        <taxon>rosids</taxon>
        <taxon>fabids</taxon>
        <taxon>Fabales</taxon>
        <taxon>Fabaceae</taxon>
        <taxon>Papilionoideae</taxon>
        <taxon>50 kb inversion clade</taxon>
        <taxon>genistoids sensu lato</taxon>
        <taxon>core genistoids</taxon>
        <taxon>Genisteae</taxon>
        <taxon>Lupinus</taxon>
    </lineage>
</organism>
<keyword evidence="3" id="KW-0238">DNA-binding</keyword>
<dbReference type="GO" id="GO:0000981">
    <property type="term" value="F:DNA-binding transcription factor activity, RNA polymerase II-specific"/>
    <property type="evidence" value="ECO:0007669"/>
    <property type="project" value="TreeGrafter"/>
</dbReference>
<gene>
    <name evidence="8" type="ORF">TanjilG_31195</name>
</gene>
<dbReference type="Proteomes" id="UP000188354">
    <property type="component" value="Chromosome LG05"/>
</dbReference>
<dbReference type="InterPro" id="IPR036879">
    <property type="entry name" value="TF_MADSbox_sf"/>
</dbReference>